<evidence type="ECO:0000256" key="11">
    <source>
        <dbReference type="ARBA" id="ARBA00022975"/>
    </source>
</evidence>
<dbReference type="InterPro" id="IPR017926">
    <property type="entry name" value="GATASE"/>
</dbReference>
<evidence type="ECO:0000313" key="19">
    <source>
        <dbReference type="Proteomes" id="UP000250321"/>
    </source>
</evidence>
<evidence type="ECO:0000313" key="18">
    <source>
        <dbReference type="EMBL" id="PQQ12861.1"/>
    </source>
</evidence>
<gene>
    <name evidence="18" type="ORF">Pyn_36771</name>
</gene>
<dbReference type="HAMAP" id="MF_01209">
    <property type="entry name" value="CPSase_S_chain"/>
    <property type="match status" value="1"/>
</dbReference>
<dbReference type="GO" id="GO:0006526">
    <property type="term" value="P:L-arginine biosynthetic process"/>
    <property type="evidence" value="ECO:0007669"/>
    <property type="project" value="UniProtKB-KW"/>
</dbReference>
<dbReference type="EMBL" id="PJQY01000330">
    <property type="protein sequence ID" value="PQQ12861.1"/>
    <property type="molecule type" value="Genomic_DNA"/>
</dbReference>
<comment type="similarity">
    <text evidence="3">Belongs to the CarA family.</text>
</comment>
<dbReference type="PANTHER" id="PTHR11405:SF4">
    <property type="entry name" value="CARBAMOYL-PHOSPHATE SYNTHASE ARGININE-SPECIFIC SMALL CHAIN"/>
    <property type="match status" value="1"/>
</dbReference>
<evidence type="ECO:0000256" key="2">
    <source>
        <dbReference type="ARBA" id="ARBA00005077"/>
    </source>
</evidence>
<dbReference type="PRINTS" id="PR00096">
    <property type="entry name" value="GATASE"/>
</dbReference>
<keyword evidence="7" id="KW-0028">Amino-acid biosynthesis</keyword>
<evidence type="ECO:0000256" key="5">
    <source>
        <dbReference type="ARBA" id="ARBA00022571"/>
    </source>
</evidence>
<dbReference type="Gene3D" id="3.40.50.880">
    <property type="match status" value="1"/>
</dbReference>
<evidence type="ECO:0000256" key="12">
    <source>
        <dbReference type="ARBA" id="ARBA00043861"/>
    </source>
</evidence>
<accession>A0A314Z7Y5</accession>
<dbReference type="PRINTS" id="PR00097">
    <property type="entry name" value="ANTSNTHASEII"/>
</dbReference>
<comment type="function">
    <text evidence="12">Small subunit of the arginine-specific carbamoyl phosphate synthase (CPSase). CPSase catalyzes the formation of carbamoyl phosphate from the ammonia moiety of glutamine, carbonate, and phosphate donated by ATP, the first step of the arginine biosynthetic pathway. The small subunit (glutamine amidotransferase) binds and cleaves glutamine to supply the large subunit with the substrate ammonia.</text>
</comment>
<keyword evidence="11" id="KW-0665">Pyrimidine biosynthesis</keyword>
<evidence type="ECO:0000256" key="4">
    <source>
        <dbReference type="ARBA" id="ARBA00012738"/>
    </source>
</evidence>
<evidence type="ECO:0000256" key="6">
    <source>
        <dbReference type="ARBA" id="ARBA00022598"/>
    </source>
</evidence>
<dbReference type="GO" id="GO:0005951">
    <property type="term" value="C:carbamoyl-phosphate synthase complex"/>
    <property type="evidence" value="ECO:0007669"/>
    <property type="project" value="TreeGrafter"/>
</dbReference>
<dbReference type="STRING" id="2094558.A0A314Z7Y5"/>
<keyword evidence="9" id="KW-0067">ATP-binding</keyword>
<keyword evidence="10" id="KW-0315">Glutamine amidotransferase</keyword>
<dbReference type="Pfam" id="PF00117">
    <property type="entry name" value="GATase"/>
    <property type="match status" value="1"/>
</dbReference>
<reference evidence="18 19" key="1">
    <citation type="submission" date="2018-02" db="EMBL/GenBank/DDBJ databases">
        <title>Draft genome of wild Prunus yedoensis var. nudiflora.</title>
        <authorList>
            <person name="Baek S."/>
            <person name="Kim J.-H."/>
            <person name="Choi K."/>
            <person name="Kim G.-B."/>
            <person name="Cho A."/>
            <person name="Jang H."/>
            <person name="Shin C.-H."/>
            <person name="Yu H.-J."/>
            <person name="Mun J.-H."/>
        </authorList>
    </citation>
    <scope>NUCLEOTIDE SEQUENCE [LARGE SCALE GENOMIC DNA]</scope>
    <source>
        <strain evidence="19">cv. Jeju island</strain>
        <tissue evidence="18">Leaf</tissue>
    </source>
</reference>
<evidence type="ECO:0000256" key="10">
    <source>
        <dbReference type="ARBA" id="ARBA00022962"/>
    </source>
</evidence>
<keyword evidence="8" id="KW-0547">Nucleotide-binding</keyword>
<feature type="domain" description="Carbamoyl-phosphate synthase small subunit N-terminal" evidence="17">
    <location>
        <begin position="54"/>
        <end position="184"/>
    </location>
</feature>
<evidence type="ECO:0000256" key="3">
    <source>
        <dbReference type="ARBA" id="ARBA00007800"/>
    </source>
</evidence>
<keyword evidence="6" id="KW-0436">Ligase</keyword>
<dbReference type="FunFam" id="3.50.30.20:FF:000001">
    <property type="entry name" value="Carbamoyl-phosphate synthase small chain"/>
    <property type="match status" value="1"/>
</dbReference>
<protein>
    <recommendedName>
        <fullName evidence="15">Carbamoyl phosphate synthase small chain, chloroplastic</fullName>
        <ecNumber evidence="4">6.3.5.5</ecNumber>
    </recommendedName>
    <alternativeName>
        <fullName evidence="16">Carbamoyl phosphate synthetase glutamine chain</fullName>
    </alternativeName>
</protein>
<dbReference type="Gene3D" id="3.50.30.20">
    <property type="entry name" value="Carbamoyl-phosphate synthase small subunit, N-terminal domain"/>
    <property type="match status" value="1"/>
</dbReference>
<comment type="caution">
    <text evidence="18">The sequence shown here is derived from an EMBL/GenBank/DDBJ whole genome shotgun (WGS) entry which is preliminary data.</text>
</comment>
<dbReference type="CDD" id="cd01744">
    <property type="entry name" value="GATase1_CPSase"/>
    <property type="match status" value="1"/>
</dbReference>
<dbReference type="InterPro" id="IPR006274">
    <property type="entry name" value="CarbamoylP_synth_ssu"/>
</dbReference>
<comment type="subunit">
    <text evidence="13">Heterodimer composed of 2 chains; the small (or glutamine) chain promotes the hydrolysis of glutamine to ammonia, which is used by the large (or ammonia) chain to synthesize carbamoyl phosphate.</text>
</comment>
<dbReference type="PANTHER" id="PTHR11405">
    <property type="entry name" value="CARBAMOYLTRANSFERASE FAMILY MEMBER"/>
    <property type="match status" value="1"/>
</dbReference>
<comment type="pathway">
    <text evidence="2">Amino-acid biosynthesis; L-arginine biosynthesis; carbamoyl phosphate from bicarbonate: step 1/1.</text>
</comment>
<proteinExistence type="inferred from homology"/>
<dbReference type="AlphaFoldDB" id="A0A314Z7Y5"/>
<evidence type="ECO:0000256" key="9">
    <source>
        <dbReference type="ARBA" id="ARBA00022840"/>
    </source>
</evidence>
<dbReference type="InterPro" id="IPR029062">
    <property type="entry name" value="Class_I_gatase-like"/>
</dbReference>
<evidence type="ECO:0000256" key="7">
    <source>
        <dbReference type="ARBA" id="ARBA00022605"/>
    </source>
</evidence>
<comment type="pathway">
    <text evidence="1">Pyrimidine metabolism; UMP biosynthesis via de novo pathway; (S)-dihydroorotate from bicarbonate: step 1/3.</text>
</comment>
<dbReference type="GO" id="GO:0005524">
    <property type="term" value="F:ATP binding"/>
    <property type="evidence" value="ECO:0007669"/>
    <property type="project" value="UniProtKB-KW"/>
</dbReference>
<dbReference type="Pfam" id="PF00988">
    <property type="entry name" value="CPSase_sm_chain"/>
    <property type="match status" value="1"/>
</dbReference>
<evidence type="ECO:0000256" key="16">
    <source>
        <dbReference type="ARBA" id="ARBA00083899"/>
    </source>
</evidence>
<evidence type="ECO:0000256" key="8">
    <source>
        <dbReference type="ARBA" id="ARBA00022741"/>
    </source>
</evidence>
<dbReference type="NCBIfam" id="TIGR01368">
    <property type="entry name" value="CPSaseIIsmall"/>
    <property type="match status" value="1"/>
</dbReference>
<dbReference type="GO" id="GO:0006207">
    <property type="term" value="P:'de novo' pyrimidine nucleobase biosynthetic process"/>
    <property type="evidence" value="ECO:0007669"/>
    <property type="project" value="InterPro"/>
</dbReference>
<evidence type="ECO:0000256" key="14">
    <source>
        <dbReference type="ARBA" id="ARBA00049285"/>
    </source>
</evidence>
<name>A0A314Z7Y5_PRUYE</name>
<dbReference type="SUPFAM" id="SSF52021">
    <property type="entry name" value="Carbamoyl phosphate synthetase, small subunit N-terminal domain"/>
    <property type="match status" value="1"/>
</dbReference>
<dbReference type="SUPFAM" id="SSF52317">
    <property type="entry name" value="Class I glutamine amidotransferase-like"/>
    <property type="match status" value="1"/>
</dbReference>
<dbReference type="Proteomes" id="UP000250321">
    <property type="component" value="Unassembled WGS sequence"/>
</dbReference>
<evidence type="ECO:0000256" key="13">
    <source>
        <dbReference type="ARBA" id="ARBA00044031"/>
    </source>
</evidence>
<dbReference type="EC" id="6.3.5.5" evidence="4"/>
<keyword evidence="5" id="KW-0055">Arginine biosynthesis</keyword>
<dbReference type="OrthoDB" id="434at2759"/>
<sequence length="405" mass="44168">MAITVAINLALINPSTLFHPKSPNPSKLRAFTLRCSSAASTAVTDLAEIPWKTSDARLVLEDGSIWRAKSFGASGTQVGEIVFNTSLTGYQEILTDPSYAGQFVLMTNPHIGNTGVNFDDQESRQCFLAGLVVRSLSISTSNWRCGETLGDCLAERNIMGIYDVDTRAITRRLRQDGSLIGVLSTDRTKTDEELLEMSRSWDIVEWEFNSSKRGGEAFRVIAYDFGIKHNILKRLASYGCKITVVPSTWPTSETLKMKPDGVLFSNGPGDPSAVPYAVETVKEIIGKVPAFGICMGHQLLGLALGGKTFKMKFGHHGGNHPVRNLRSGHVEISAQNHNYAVDSSSLPEGVEVTHVNLNDGSCAGLAYPAQNIMSIQYHPEASPGTHDSDYAFREFIQLVKVKVNS</sequence>
<keyword evidence="19" id="KW-1185">Reference proteome</keyword>
<comment type="catalytic activity">
    <reaction evidence="14">
        <text>L-glutamine + H2O = L-glutamate + NH4(+)</text>
        <dbReference type="Rhea" id="RHEA:15889"/>
        <dbReference type="ChEBI" id="CHEBI:15377"/>
        <dbReference type="ChEBI" id="CHEBI:28938"/>
        <dbReference type="ChEBI" id="CHEBI:29985"/>
        <dbReference type="ChEBI" id="CHEBI:58359"/>
    </reaction>
</comment>
<evidence type="ECO:0000256" key="15">
    <source>
        <dbReference type="ARBA" id="ARBA00074572"/>
    </source>
</evidence>
<organism evidence="18 19">
    <name type="scientific">Prunus yedoensis var. nudiflora</name>
    <dbReference type="NCBI Taxonomy" id="2094558"/>
    <lineage>
        <taxon>Eukaryota</taxon>
        <taxon>Viridiplantae</taxon>
        <taxon>Streptophyta</taxon>
        <taxon>Embryophyta</taxon>
        <taxon>Tracheophyta</taxon>
        <taxon>Spermatophyta</taxon>
        <taxon>Magnoliopsida</taxon>
        <taxon>eudicotyledons</taxon>
        <taxon>Gunneridae</taxon>
        <taxon>Pentapetalae</taxon>
        <taxon>rosids</taxon>
        <taxon>fabids</taxon>
        <taxon>Rosales</taxon>
        <taxon>Rosaceae</taxon>
        <taxon>Amygdaloideae</taxon>
        <taxon>Amygdaleae</taxon>
        <taxon>Prunus</taxon>
    </lineage>
</organism>
<dbReference type="SMART" id="SM01097">
    <property type="entry name" value="CPSase_sm_chain"/>
    <property type="match status" value="1"/>
</dbReference>
<dbReference type="InterPro" id="IPR036480">
    <property type="entry name" value="CarbP_synth_ssu_N_sf"/>
</dbReference>
<dbReference type="PROSITE" id="PS51273">
    <property type="entry name" value="GATASE_TYPE_1"/>
    <property type="match status" value="1"/>
</dbReference>
<dbReference type="PRINTS" id="PR00099">
    <property type="entry name" value="CPSGATASE"/>
</dbReference>
<dbReference type="GO" id="GO:0006541">
    <property type="term" value="P:glutamine metabolic process"/>
    <property type="evidence" value="ECO:0007669"/>
    <property type="project" value="InterPro"/>
</dbReference>
<dbReference type="FunFam" id="3.40.50.880:FF:000034">
    <property type="entry name" value="carbamoyl-phosphate synthase small chain, chloroplastic"/>
    <property type="match status" value="1"/>
</dbReference>
<dbReference type="NCBIfam" id="NF009475">
    <property type="entry name" value="PRK12838.1"/>
    <property type="match status" value="1"/>
</dbReference>
<dbReference type="InterPro" id="IPR002474">
    <property type="entry name" value="CarbamoylP_synth_ssu_N"/>
</dbReference>
<evidence type="ECO:0000256" key="1">
    <source>
        <dbReference type="ARBA" id="ARBA00004812"/>
    </source>
</evidence>
<evidence type="ECO:0000259" key="17">
    <source>
        <dbReference type="SMART" id="SM01097"/>
    </source>
</evidence>
<dbReference type="GO" id="GO:0006221">
    <property type="term" value="P:pyrimidine nucleotide biosynthetic process"/>
    <property type="evidence" value="ECO:0007669"/>
    <property type="project" value="UniProtKB-KW"/>
</dbReference>
<dbReference type="InterPro" id="IPR035686">
    <property type="entry name" value="CPSase_GATase1"/>
</dbReference>
<dbReference type="GO" id="GO:0004088">
    <property type="term" value="F:carbamoyl-phosphate synthase (glutamine-hydrolyzing) activity"/>
    <property type="evidence" value="ECO:0007669"/>
    <property type="project" value="UniProtKB-EC"/>
</dbReference>